<proteinExistence type="predicted"/>
<dbReference type="Proteomes" id="UP001500220">
    <property type="component" value="Unassembled WGS sequence"/>
</dbReference>
<organism evidence="1 2">
    <name type="scientific">Saccharopolyspora thermophila</name>
    <dbReference type="NCBI Taxonomy" id="89367"/>
    <lineage>
        <taxon>Bacteria</taxon>
        <taxon>Bacillati</taxon>
        <taxon>Actinomycetota</taxon>
        <taxon>Actinomycetes</taxon>
        <taxon>Pseudonocardiales</taxon>
        <taxon>Pseudonocardiaceae</taxon>
        <taxon>Saccharopolyspora</taxon>
    </lineage>
</organism>
<protein>
    <submittedName>
        <fullName evidence="1">Uncharacterized protein</fullName>
    </submittedName>
</protein>
<keyword evidence="2" id="KW-1185">Reference proteome</keyword>
<evidence type="ECO:0000313" key="1">
    <source>
        <dbReference type="EMBL" id="GAA0509626.1"/>
    </source>
</evidence>
<accession>A0ABN1C146</accession>
<comment type="caution">
    <text evidence="1">The sequence shown here is derived from an EMBL/GenBank/DDBJ whole genome shotgun (WGS) entry which is preliminary data.</text>
</comment>
<gene>
    <name evidence="1" type="ORF">GCM10009545_09660</name>
</gene>
<sequence>MGVDGSALVNDTVAAPRSEWEPERILQAAADGELRVYGLDEGWDVVRLWIDGRPVTVAEQERINDLVTSEDLVIVGTRVALTAFGRETLARWAKYQRTQRKRGEQ</sequence>
<dbReference type="EMBL" id="BAAAHC010000003">
    <property type="protein sequence ID" value="GAA0509626.1"/>
    <property type="molecule type" value="Genomic_DNA"/>
</dbReference>
<evidence type="ECO:0000313" key="2">
    <source>
        <dbReference type="Proteomes" id="UP001500220"/>
    </source>
</evidence>
<reference evidence="1 2" key="1">
    <citation type="journal article" date="2019" name="Int. J. Syst. Evol. Microbiol.">
        <title>The Global Catalogue of Microorganisms (GCM) 10K type strain sequencing project: providing services to taxonomists for standard genome sequencing and annotation.</title>
        <authorList>
            <consortium name="The Broad Institute Genomics Platform"/>
            <consortium name="The Broad Institute Genome Sequencing Center for Infectious Disease"/>
            <person name="Wu L."/>
            <person name="Ma J."/>
        </authorList>
    </citation>
    <scope>NUCLEOTIDE SEQUENCE [LARGE SCALE GENOMIC DNA]</scope>
    <source>
        <strain evidence="1 2">JCM 10664</strain>
    </source>
</reference>
<name>A0ABN1C146_9PSEU</name>